<dbReference type="Gene3D" id="3.40.366.30">
    <property type="entry name" value="50S ribosomal protein L16 arginine hydroxylase, Chain A, Domain 2"/>
    <property type="match status" value="1"/>
</dbReference>
<keyword evidence="5" id="KW-0408">Iron</keyword>
<dbReference type="AlphaFoldDB" id="A0A9X1YKP6"/>
<dbReference type="GO" id="GO:0046872">
    <property type="term" value="F:metal ion binding"/>
    <property type="evidence" value="ECO:0007669"/>
    <property type="project" value="UniProtKB-KW"/>
</dbReference>
<evidence type="ECO:0000256" key="1">
    <source>
        <dbReference type="ARBA" id="ARBA00001954"/>
    </source>
</evidence>
<dbReference type="InterPro" id="IPR039994">
    <property type="entry name" value="NO66-like"/>
</dbReference>
<dbReference type="InterPro" id="IPR046799">
    <property type="entry name" value="ROXA-like_wH"/>
</dbReference>
<protein>
    <submittedName>
        <fullName evidence="8">Cupin domain-containing protein</fullName>
    </submittedName>
</protein>
<dbReference type="SUPFAM" id="SSF51197">
    <property type="entry name" value="Clavaminate synthase-like"/>
    <property type="match status" value="1"/>
</dbReference>
<evidence type="ECO:0000256" key="3">
    <source>
        <dbReference type="ARBA" id="ARBA00022964"/>
    </source>
</evidence>
<evidence type="ECO:0000313" key="8">
    <source>
        <dbReference type="EMBL" id="MCK9686680.1"/>
    </source>
</evidence>
<name>A0A9X1YKP6_9BURK</name>
<dbReference type="SMART" id="SM00558">
    <property type="entry name" value="JmjC"/>
    <property type="match status" value="1"/>
</dbReference>
<proteinExistence type="predicted"/>
<comment type="caution">
    <text evidence="8">The sequence shown here is derived from an EMBL/GenBank/DDBJ whole genome shotgun (WGS) entry which is preliminary data.</text>
</comment>
<dbReference type="Pfam" id="PF20514">
    <property type="entry name" value="WHD_ROXA"/>
    <property type="match status" value="1"/>
</dbReference>
<dbReference type="RefSeq" id="WP_275682723.1">
    <property type="nucleotide sequence ID" value="NZ_JAJLJH010000003.1"/>
</dbReference>
<dbReference type="Pfam" id="PF08007">
    <property type="entry name" value="JmjC_2"/>
    <property type="match status" value="1"/>
</dbReference>
<evidence type="ECO:0000256" key="5">
    <source>
        <dbReference type="ARBA" id="ARBA00023004"/>
    </source>
</evidence>
<evidence type="ECO:0000256" key="6">
    <source>
        <dbReference type="SAM" id="MobiDB-lite"/>
    </source>
</evidence>
<keyword evidence="4" id="KW-0560">Oxidoreductase</keyword>
<feature type="domain" description="JmjC" evidence="7">
    <location>
        <begin position="120"/>
        <end position="246"/>
    </location>
</feature>
<comment type="cofactor">
    <cofactor evidence="1">
        <name>Fe(2+)</name>
        <dbReference type="ChEBI" id="CHEBI:29033"/>
    </cofactor>
</comment>
<keyword evidence="2" id="KW-0479">Metal-binding</keyword>
<dbReference type="EMBL" id="JAJLJH010000003">
    <property type="protein sequence ID" value="MCK9686680.1"/>
    <property type="molecule type" value="Genomic_DNA"/>
</dbReference>
<evidence type="ECO:0000256" key="4">
    <source>
        <dbReference type="ARBA" id="ARBA00023002"/>
    </source>
</evidence>
<dbReference type="PANTHER" id="PTHR13096">
    <property type="entry name" value="MINA53 MYC INDUCED NUCLEAR ANTIGEN"/>
    <property type="match status" value="1"/>
</dbReference>
<feature type="region of interest" description="Disordered" evidence="6">
    <location>
        <begin position="250"/>
        <end position="270"/>
    </location>
</feature>
<reference evidence="8" key="1">
    <citation type="submission" date="2021-11" db="EMBL/GenBank/DDBJ databases">
        <title>BS-T2-15 a new species belonging to the Comamonadaceae family isolated from the soil of a French oak forest.</title>
        <authorList>
            <person name="Mieszkin S."/>
            <person name="Alain K."/>
        </authorList>
    </citation>
    <scope>NUCLEOTIDE SEQUENCE</scope>
    <source>
        <strain evidence="8">BS-T2-15</strain>
    </source>
</reference>
<dbReference type="InterPro" id="IPR003347">
    <property type="entry name" value="JmjC_dom"/>
</dbReference>
<evidence type="ECO:0000313" key="9">
    <source>
        <dbReference type="Proteomes" id="UP001139353"/>
    </source>
</evidence>
<evidence type="ECO:0000259" key="7">
    <source>
        <dbReference type="PROSITE" id="PS51184"/>
    </source>
</evidence>
<keyword evidence="3" id="KW-0223">Dioxygenase</keyword>
<organism evidence="8 9">
    <name type="scientific">Scleromatobacter humisilvae</name>
    <dbReference type="NCBI Taxonomy" id="2897159"/>
    <lineage>
        <taxon>Bacteria</taxon>
        <taxon>Pseudomonadati</taxon>
        <taxon>Pseudomonadota</taxon>
        <taxon>Betaproteobacteria</taxon>
        <taxon>Burkholderiales</taxon>
        <taxon>Sphaerotilaceae</taxon>
        <taxon>Scleromatobacter</taxon>
    </lineage>
</organism>
<keyword evidence="9" id="KW-1185">Reference proteome</keyword>
<evidence type="ECO:0000256" key="2">
    <source>
        <dbReference type="ARBA" id="ARBA00022723"/>
    </source>
</evidence>
<gene>
    <name evidence="8" type="ORF">LPC04_13280</name>
</gene>
<dbReference type="GO" id="GO:0016706">
    <property type="term" value="F:2-oxoglutarate-dependent dioxygenase activity"/>
    <property type="evidence" value="ECO:0007669"/>
    <property type="project" value="TreeGrafter"/>
</dbReference>
<sequence length="392" mass="43621">MNLREPLALLGGLSPAAFMRDVWQKRPLLIRNALPLVAESGAPLAPVTPAQLFELASRDDVESRVVIQDAAPAKTKTRSKAPSAEAWQLKHGPFARRALPPMSQRGWTMLVQGVDLHVQAAHDLLQRFRFVADARVDDLMVSYASPGGGVGAHVDSYDVFLLQVHGHRRWRVGPVDDPAIVEGLPVRILEHFEPTDEWVLGPGDMLYVPPRWGHDGVAEDECMTCSIGFRTPMGTELARELLQRVLDDVEADPDEPHFRDPPRSATETPARMPEALDRFARKAVDRLLKDPAQLARALGEVMTEPKPEVWFDTGLERGVGAGLRLDRRTRMMYDDRHVFINGESFNAAGRDARLMRELADARRLTAPQCERLSADAQAVVADWVAQGWAHDD</sequence>
<dbReference type="Proteomes" id="UP001139353">
    <property type="component" value="Unassembled WGS sequence"/>
</dbReference>
<dbReference type="PANTHER" id="PTHR13096:SF8">
    <property type="entry name" value="RIBOSOMAL OXYGENASE 1"/>
    <property type="match status" value="1"/>
</dbReference>
<dbReference type="Gene3D" id="2.60.120.650">
    <property type="entry name" value="Cupin"/>
    <property type="match status" value="1"/>
</dbReference>
<dbReference type="PROSITE" id="PS51184">
    <property type="entry name" value="JMJC"/>
    <property type="match status" value="1"/>
</dbReference>
<accession>A0A9X1YKP6</accession>